<evidence type="ECO:0000313" key="2">
    <source>
        <dbReference type="EMBL" id="KAI5340959.1"/>
    </source>
</evidence>
<proteinExistence type="predicted"/>
<gene>
    <name evidence="2" type="ORF">L3X38_020233</name>
</gene>
<evidence type="ECO:0008006" key="4">
    <source>
        <dbReference type="Google" id="ProtNLM"/>
    </source>
</evidence>
<organism evidence="2 3">
    <name type="scientific">Prunus dulcis</name>
    <name type="common">Almond</name>
    <name type="synonym">Amygdalus dulcis</name>
    <dbReference type="NCBI Taxonomy" id="3755"/>
    <lineage>
        <taxon>Eukaryota</taxon>
        <taxon>Viridiplantae</taxon>
        <taxon>Streptophyta</taxon>
        <taxon>Embryophyta</taxon>
        <taxon>Tracheophyta</taxon>
        <taxon>Spermatophyta</taxon>
        <taxon>Magnoliopsida</taxon>
        <taxon>eudicotyledons</taxon>
        <taxon>Gunneridae</taxon>
        <taxon>Pentapetalae</taxon>
        <taxon>rosids</taxon>
        <taxon>fabids</taxon>
        <taxon>Rosales</taxon>
        <taxon>Rosaceae</taxon>
        <taxon>Amygdaloideae</taxon>
        <taxon>Amygdaleae</taxon>
        <taxon>Prunus</taxon>
    </lineage>
</organism>
<dbReference type="PANTHER" id="PTHR10288">
    <property type="entry name" value="KH DOMAIN CONTAINING RNA BINDING PROTEIN"/>
    <property type="match status" value="1"/>
</dbReference>
<protein>
    <recommendedName>
        <fullName evidence="4">KH domain-containing protein</fullName>
    </recommendedName>
</protein>
<dbReference type="EMBL" id="JAJFAZ020000003">
    <property type="protein sequence ID" value="KAI5340959.1"/>
    <property type="molecule type" value="Genomic_DNA"/>
</dbReference>
<accession>A0AAD4ZCR3</accession>
<evidence type="ECO:0000256" key="1">
    <source>
        <dbReference type="SAM" id="MobiDB-lite"/>
    </source>
</evidence>
<feature type="region of interest" description="Disordered" evidence="1">
    <location>
        <begin position="231"/>
        <end position="253"/>
    </location>
</feature>
<evidence type="ECO:0000313" key="3">
    <source>
        <dbReference type="Proteomes" id="UP001054821"/>
    </source>
</evidence>
<dbReference type="AlphaFoldDB" id="A0AAD4ZCR3"/>
<reference evidence="2 3" key="1">
    <citation type="journal article" date="2022" name="G3 (Bethesda)">
        <title>Whole-genome sequence and methylome profiling of the almond [Prunus dulcis (Mill.) D.A. Webb] cultivar 'Nonpareil'.</title>
        <authorList>
            <person name="D'Amico-Willman K.M."/>
            <person name="Ouma W.Z."/>
            <person name="Meulia T."/>
            <person name="Sideli G.M."/>
            <person name="Gradziel T.M."/>
            <person name="Fresnedo-Ramirez J."/>
        </authorList>
    </citation>
    <scope>NUCLEOTIDE SEQUENCE [LARGE SCALE GENOMIC DNA]</scope>
    <source>
        <strain evidence="2">Clone GOH B32 T37-40</strain>
    </source>
</reference>
<feature type="compositionally biased region" description="Low complexity" evidence="1">
    <location>
        <begin position="231"/>
        <end position="241"/>
    </location>
</feature>
<feature type="region of interest" description="Disordered" evidence="1">
    <location>
        <begin position="169"/>
        <end position="196"/>
    </location>
</feature>
<name>A0AAD4ZCR3_PRUDU</name>
<keyword evidence="3" id="KW-1185">Reference proteome</keyword>
<dbReference type="Proteomes" id="UP001054821">
    <property type="component" value="Chromosome 3"/>
</dbReference>
<comment type="caution">
    <text evidence="2">The sequence shown here is derived from an EMBL/GenBank/DDBJ whole genome shotgun (WGS) entry which is preliminary data.</text>
</comment>
<sequence length="253" mass="26762">MQVFHTNIRQIRILKDDHLPACALNSDELVQISGEAPLVKKALFQIASRLHDNPSRSQHLLTSAVPMYTSGGSLMGPSGGPPIVGIAPLMGPYGAKEFFEDPYSATVEAAESLPKIASEDDEMVQISGDLDIAKDALIQVVTRLRANLFDREGAGSAFLPVLPYLPVSTDGSDGPNYDSRDGKRHGRGRHSYSAGYGGSSDFATNDSYGSYGGSQIGGSGSAYGAYGAYSSGRSGSSGLSSQNPVSRRRNYGY</sequence>